<evidence type="ECO:0000313" key="3">
    <source>
        <dbReference type="Proteomes" id="UP000198131"/>
    </source>
</evidence>
<dbReference type="InterPro" id="IPR037401">
    <property type="entry name" value="SnoaL-like"/>
</dbReference>
<evidence type="ECO:0000313" key="2">
    <source>
        <dbReference type="EMBL" id="SNC65456.1"/>
    </source>
</evidence>
<sequence length="165" mass="17386">MNLPNVFRTLVFALALTPALLSCDKDDDKTTATPAVDTTAEKTAIQQLLTNYGTALNASNAATVTTLFAQDGVFAAPGSPTATGQTQVRAAFDGLFSAVTLTLAFTPANITVVTSDYAFATSTSSGTQLVKPSGPSAKVSFREQWVLVKESGQWKIARYIFNAPQ</sequence>
<dbReference type="AlphaFoldDB" id="A0A212TI05"/>
<dbReference type="SUPFAM" id="SSF54427">
    <property type="entry name" value="NTF2-like"/>
    <property type="match status" value="1"/>
</dbReference>
<reference evidence="3" key="1">
    <citation type="submission" date="2017-06" db="EMBL/GenBank/DDBJ databases">
        <authorList>
            <person name="Varghese N."/>
            <person name="Submissions S."/>
        </authorList>
    </citation>
    <scope>NUCLEOTIDE SEQUENCE [LARGE SCALE GENOMIC DNA]</scope>
    <source>
        <strain evidence="3">DSM 11116</strain>
    </source>
</reference>
<dbReference type="InterPro" id="IPR011944">
    <property type="entry name" value="Steroid_delta5-4_isomerase"/>
</dbReference>
<dbReference type="NCBIfam" id="TIGR02246">
    <property type="entry name" value="SgcJ/EcaC family oxidoreductase"/>
    <property type="match status" value="1"/>
</dbReference>
<evidence type="ECO:0000259" key="1">
    <source>
        <dbReference type="Pfam" id="PF13577"/>
    </source>
</evidence>
<dbReference type="InterPro" id="IPR032710">
    <property type="entry name" value="NTF2-like_dom_sf"/>
</dbReference>
<dbReference type="CDD" id="cd00531">
    <property type="entry name" value="NTF2_like"/>
    <property type="match status" value="1"/>
</dbReference>
<gene>
    <name evidence="2" type="ORF">SAMN06265337_1298</name>
</gene>
<dbReference type="OrthoDB" id="6491893at2"/>
<protein>
    <recommendedName>
        <fullName evidence="1">SnoaL-like domain-containing protein</fullName>
    </recommendedName>
</protein>
<accession>A0A212TI05</accession>
<proteinExistence type="predicted"/>
<dbReference type="Gene3D" id="3.10.450.50">
    <property type="match status" value="1"/>
</dbReference>
<feature type="domain" description="SnoaL-like" evidence="1">
    <location>
        <begin position="39"/>
        <end position="159"/>
    </location>
</feature>
<dbReference type="EMBL" id="FYEW01000001">
    <property type="protein sequence ID" value="SNC65456.1"/>
    <property type="molecule type" value="Genomic_DNA"/>
</dbReference>
<dbReference type="RefSeq" id="WP_088842545.1">
    <property type="nucleotide sequence ID" value="NZ_FYEW01000001.1"/>
</dbReference>
<dbReference type="Proteomes" id="UP000198131">
    <property type="component" value="Unassembled WGS sequence"/>
</dbReference>
<dbReference type="Pfam" id="PF13577">
    <property type="entry name" value="SnoaL_4"/>
    <property type="match status" value="1"/>
</dbReference>
<keyword evidence="3" id="KW-1185">Reference proteome</keyword>
<organism evidence="2 3">
    <name type="scientific">Hymenobacter gelipurpurascens</name>
    <dbReference type="NCBI Taxonomy" id="89968"/>
    <lineage>
        <taxon>Bacteria</taxon>
        <taxon>Pseudomonadati</taxon>
        <taxon>Bacteroidota</taxon>
        <taxon>Cytophagia</taxon>
        <taxon>Cytophagales</taxon>
        <taxon>Hymenobacteraceae</taxon>
        <taxon>Hymenobacter</taxon>
    </lineage>
</organism>
<name>A0A212TI05_9BACT</name>